<dbReference type="SUPFAM" id="SSF55785">
    <property type="entry name" value="PYP-like sensor domain (PAS domain)"/>
    <property type="match status" value="1"/>
</dbReference>
<organism evidence="3 4">
    <name type="scientific">Pantoea ananas</name>
    <name type="common">Erwinia uredovora</name>
    <dbReference type="NCBI Taxonomy" id="553"/>
    <lineage>
        <taxon>Bacteria</taxon>
        <taxon>Pseudomonadati</taxon>
        <taxon>Pseudomonadota</taxon>
        <taxon>Gammaproteobacteria</taxon>
        <taxon>Enterobacterales</taxon>
        <taxon>Erwiniaceae</taxon>
        <taxon>Pantoea</taxon>
    </lineage>
</organism>
<sequence length="685" mass="75217">MKSVTNDQLGAAVARTSLCAIYLLSSTGEVMSWNLGCREIKGWDSRDIRGQHISVFYDEDEQARNIPDANLREARERGKFTGEGWRLRKNGSAFRASVEIEFLNPSDEDNAAFIKIVRDVSQGYQERAALRIAQKVILKRETELSDTNKVLDAVFSHTPCALILCDVASGDIIRANPTAMNLSCLQERVRSGNTRTALPAGLPDNLAAVFRQAFDLLPDQGFSETVSSGDNEPEFSLRISAERLNSGGGDDYLLYTILDVTAEYQAAVRANHLALHDPLTGLLNRRGLMPELETLLDGDEPFAVMVSDIDRFKSVNDVLGHAAGDTLLIEVSARLLSVLRPGDILARTGGDEFVAVLPGISSAEDASETASRLTMVLKEPFMLKGRKVTSGCSFGVCLFPGYARDAESMLSAADIALYAAKSAGRKGWVIFTDELASSAAERFSLENDLRGALENGELQIFYQPVVCSISEEVVSYEALLRWNHPVRGNVSPDVFIPLAEKTGLIHDIGAFALERACNDMAEWSGHERVAVNISPRQFRDPQLANRVKTVLIESGLHPNRLELEITESALFDNPEGSYEMIRRFRDTGIHIVLDDFGTGFSSLNHLSSGLFSRIKIDRSFINDLHLDSGAAAIVSSVLSLCRQLQVEVTAEGVETPAQAEWLKTNECPLLQGYLFGRPGPCWIQK</sequence>
<evidence type="ECO:0000313" key="3">
    <source>
        <dbReference type="EMBL" id="QTC44327.1"/>
    </source>
</evidence>
<dbReference type="PROSITE" id="PS50883">
    <property type="entry name" value="EAL"/>
    <property type="match status" value="1"/>
</dbReference>
<protein>
    <submittedName>
        <fullName evidence="3">EAL domain-containing protein</fullName>
    </submittedName>
</protein>
<dbReference type="InterPro" id="IPR043128">
    <property type="entry name" value="Rev_trsase/Diguanyl_cyclase"/>
</dbReference>
<accession>A0A8A4K1X6</accession>
<dbReference type="InterPro" id="IPR029787">
    <property type="entry name" value="Nucleotide_cyclase"/>
</dbReference>
<dbReference type="EMBL" id="CP059083">
    <property type="protein sequence ID" value="QTC44327.1"/>
    <property type="molecule type" value="Genomic_DNA"/>
</dbReference>
<dbReference type="InterPro" id="IPR035919">
    <property type="entry name" value="EAL_sf"/>
</dbReference>
<dbReference type="CDD" id="cd01949">
    <property type="entry name" value="GGDEF"/>
    <property type="match status" value="1"/>
</dbReference>
<reference evidence="3" key="1">
    <citation type="submission" date="2020-07" db="EMBL/GenBank/DDBJ databases">
        <title>Genome Sequences for Panteoa spp. that cause Center Rot in Onions.</title>
        <authorList>
            <person name="Asselin J.A."/>
            <person name="Helmann T."/>
            <person name="Beer S."/>
            <person name="Stodghill P."/>
        </authorList>
    </citation>
    <scope>NUCLEOTIDE SEQUENCE</scope>
    <source>
        <strain evidence="3">OC5a</strain>
        <plasmid evidence="3">pOC5aA</plasmid>
    </source>
</reference>
<dbReference type="NCBIfam" id="TIGR00254">
    <property type="entry name" value="GGDEF"/>
    <property type="match status" value="1"/>
</dbReference>
<dbReference type="CDD" id="cd00130">
    <property type="entry name" value="PAS"/>
    <property type="match status" value="1"/>
</dbReference>
<evidence type="ECO:0000259" key="1">
    <source>
        <dbReference type="PROSITE" id="PS50883"/>
    </source>
</evidence>
<dbReference type="Proteomes" id="UP000663901">
    <property type="component" value="Plasmid pOC5aA"/>
</dbReference>
<dbReference type="Gene3D" id="3.20.20.450">
    <property type="entry name" value="EAL domain"/>
    <property type="match status" value="1"/>
</dbReference>
<keyword evidence="3" id="KW-0614">Plasmid</keyword>
<dbReference type="SUPFAM" id="SSF55073">
    <property type="entry name" value="Nucleotide cyclase"/>
    <property type="match status" value="1"/>
</dbReference>
<dbReference type="Pfam" id="PF00990">
    <property type="entry name" value="GGDEF"/>
    <property type="match status" value="1"/>
</dbReference>
<dbReference type="NCBIfam" id="TIGR00229">
    <property type="entry name" value="sensory_box"/>
    <property type="match status" value="1"/>
</dbReference>
<feature type="domain" description="GGDEF" evidence="2">
    <location>
        <begin position="300"/>
        <end position="433"/>
    </location>
</feature>
<dbReference type="InterPro" id="IPR000160">
    <property type="entry name" value="GGDEF_dom"/>
</dbReference>
<dbReference type="SUPFAM" id="SSF141868">
    <property type="entry name" value="EAL domain-like"/>
    <property type="match status" value="1"/>
</dbReference>
<proteinExistence type="predicted"/>
<feature type="domain" description="EAL" evidence="1">
    <location>
        <begin position="442"/>
        <end position="685"/>
    </location>
</feature>
<dbReference type="AlphaFoldDB" id="A0A8A4K1X6"/>
<dbReference type="Pfam" id="PF00563">
    <property type="entry name" value="EAL"/>
    <property type="match status" value="1"/>
</dbReference>
<evidence type="ECO:0000259" key="2">
    <source>
        <dbReference type="PROSITE" id="PS50887"/>
    </source>
</evidence>
<dbReference type="RefSeq" id="WP_207806248.1">
    <property type="nucleotide sequence ID" value="NZ_CP059083.1"/>
</dbReference>
<dbReference type="Gene3D" id="3.30.450.20">
    <property type="entry name" value="PAS domain"/>
    <property type="match status" value="1"/>
</dbReference>
<evidence type="ECO:0000313" key="4">
    <source>
        <dbReference type="Proteomes" id="UP000663901"/>
    </source>
</evidence>
<dbReference type="SMART" id="SM00052">
    <property type="entry name" value="EAL"/>
    <property type="match status" value="1"/>
</dbReference>
<dbReference type="PANTHER" id="PTHR44757">
    <property type="entry name" value="DIGUANYLATE CYCLASE DGCP"/>
    <property type="match status" value="1"/>
</dbReference>
<name>A0A8A4K1X6_PANAN</name>
<geneLocation type="plasmid" evidence="3 4">
    <name>pOC5aA</name>
</geneLocation>
<dbReference type="InterPro" id="IPR001633">
    <property type="entry name" value="EAL_dom"/>
</dbReference>
<dbReference type="PANTHER" id="PTHR44757:SF2">
    <property type="entry name" value="BIOFILM ARCHITECTURE MAINTENANCE PROTEIN MBAA"/>
    <property type="match status" value="1"/>
</dbReference>
<gene>
    <name evidence="3" type="ORF">H0Z12_00180</name>
</gene>
<dbReference type="InterPro" id="IPR035965">
    <property type="entry name" value="PAS-like_dom_sf"/>
</dbReference>
<dbReference type="Pfam" id="PF13426">
    <property type="entry name" value="PAS_9"/>
    <property type="match status" value="1"/>
</dbReference>
<dbReference type="PROSITE" id="PS50887">
    <property type="entry name" value="GGDEF"/>
    <property type="match status" value="1"/>
</dbReference>
<dbReference type="CDD" id="cd01948">
    <property type="entry name" value="EAL"/>
    <property type="match status" value="1"/>
</dbReference>
<dbReference type="InterPro" id="IPR052155">
    <property type="entry name" value="Biofilm_reg_signaling"/>
</dbReference>
<dbReference type="InterPro" id="IPR000014">
    <property type="entry name" value="PAS"/>
</dbReference>
<dbReference type="SMART" id="SM00267">
    <property type="entry name" value="GGDEF"/>
    <property type="match status" value="1"/>
</dbReference>
<dbReference type="Gene3D" id="3.30.70.270">
    <property type="match status" value="1"/>
</dbReference>